<dbReference type="PANTHER" id="PTHR21608:SF8">
    <property type="entry name" value="KINESIN-LIKE PROTEIN KIF26B"/>
    <property type="match status" value="1"/>
</dbReference>
<dbReference type="GO" id="GO:0003777">
    <property type="term" value="F:microtubule motor activity"/>
    <property type="evidence" value="ECO:0007669"/>
    <property type="project" value="InterPro"/>
</dbReference>
<feature type="compositionally biased region" description="Low complexity" evidence="1">
    <location>
        <begin position="184"/>
        <end position="202"/>
    </location>
</feature>
<name>Q4RKQ2_TETNG</name>
<accession>Q4RKQ2</accession>
<organism evidence="3">
    <name type="scientific">Tetraodon nigroviridis</name>
    <name type="common">Spotted green pufferfish</name>
    <name type="synonym">Chelonodon nigroviridis</name>
    <dbReference type="NCBI Taxonomy" id="99883"/>
    <lineage>
        <taxon>Eukaryota</taxon>
        <taxon>Metazoa</taxon>
        <taxon>Chordata</taxon>
        <taxon>Craniata</taxon>
        <taxon>Vertebrata</taxon>
        <taxon>Euteleostomi</taxon>
        <taxon>Actinopterygii</taxon>
        <taxon>Neopterygii</taxon>
        <taxon>Teleostei</taxon>
        <taxon>Neoteleostei</taxon>
        <taxon>Acanthomorphata</taxon>
        <taxon>Eupercaria</taxon>
        <taxon>Tetraodontiformes</taxon>
        <taxon>Tetradontoidea</taxon>
        <taxon>Tetraodontidae</taxon>
        <taxon>Tetraodon</taxon>
    </lineage>
</organism>
<dbReference type="OrthoDB" id="6156415at2759"/>
<dbReference type="KEGG" id="tng:GSTEN00032834G001"/>
<feature type="compositionally biased region" description="Polar residues" evidence="1">
    <location>
        <begin position="127"/>
        <end position="151"/>
    </location>
</feature>
<dbReference type="PANTHER" id="PTHR21608">
    <property type="entry name" value="KINESIN-LIKE PROTEIN CG14535"/>
    <property type="match status" value="1"/>
</dbReference>
<dbReference type="AlphaFoldDB" id="Q4RKQ2"/>
<feature type="domain" description="Kinesin-like protein KIF26A/B helical" evidence="2">
    <location>
        <begin position="1"/>
        <end position="54"/>
    </location>
</feature>
<gene>
    <name evidence="3" type="ORF">GSTENG00032834001</name>
</gene>
<dbReference type="InterPro" id="IPR027640">
    <property type="entry name" value="Kinesin-like_fam"/>
</dbReference>
<protein>
    <submittedName>
        <fullName evidence="3">(spotted green pufferfish) hypothetical protein</fullName>
    </submittedName>
</protein>
<reference evidence="3" key="2">
    <citation type="submission" date="2004-02" db="EMBL/GenBank/DDBJ databases">
        <authorList>
            <consortium name="Genoscope"/>
            <consortium name="Whitehead Institute Centre for Genome Research"/>
        </authorList>
    </citation>
    <scope>NUCLEOTIDE SEQUENCE</scope>
</reference>
<evidence type="ECO:0000256" key="1">
    <source>
        <dbReference type="SAM" id="MobiDB-lite"/>
    </source>
</evidence>
<dbReference type="Pfam" id="PF23081">
    <property type="entry name" value="HTH_KIF26A_B_1st"/>
    <property type="match status" value="1"/>
</dbReference>
<evidence type="ECO:0000313" key="3">
    <source>
        <dbReference type="EMBL" id="CAG11030.1"/>
    </source>
</evidence>
<evidence type="ECO:0000259" key="2">
    <source>
        <dbReference type="Pfam" id="PF23081"/>
    </source>
</evidence>
<reference evidence="3" key="1">
    <citation type="journal article" date="2004" name="Nature">
        <title>Genome duplication in the teleost fish Tetraodon nigroviridis reveals the early vertebrate proto-karyotype.</title>
        <authorList>
            <person name="Jaillon O."/>
            <person name="Aury J.-M."/>
            <person name="Brunet F."/>
            <person name="Petit J.-L."/>
            <person name="Stange-Thomann N."/>
            <person name="Mauceli E."/>
            <person name="Bouneau L."/>
            <person name="Fischer C."/>
            <person name="Ozouf-Costaz C."/>
            <person name="Bernot A."/>
            <person name="Nicaud S."/>
            <person name="Jaffe D."/>
            <person name="Fisher S."/>
            <person name="Lutfalla G."/>
            <person name="Dossat C."/>
            <person name="Segurens B."/>
            <person name="Dasilva C."/>
            <person name="Salanoubat M."/>
            <person name="Levy M."/>
            <person name="Boudet N."/>
            <person name="Castellano S."/>
            <person name="Anthouard V."/>
            <person name="Jubin C."/>
            <person name="Castelli V."/>
            <person name="Katinka M."/>
            <person name="Vacherie B."/>
            <person name="Biemont C."/>
            <person name="Skalli Z."/>
            <person name="Cattolico L."/>
            <person name="Poulain J."/>
            <person name="De Berardinis V."/>
            <person name="Cruaud C."/>
            <person name="Duprat S."/>
            <person name="Brottier P."/>
            <person name="Coutanceau J.-P."/>
            <person name="Gouzy J."/>
            <person name="Parra G."/>
            <person name="Lardier G."/>
            <person name="Chapple C."/>
            <person name="McKernan K.J."/>
            <person name="McEwan P."/>
            <person name="Bosak S."/>
            <person name="Kellis M."/>
            <person name="Volff J.-N."/>
            <person name="Guigo R."/>
            <person name="Zody M.C."/>
            <person name="Mesirov J."/>
            <person name="Lindblad-Toh K."/>
            <person name="Birren B."/>
            <person name="Nusbaum C."/>
            <person name="Kahn D."/>
            <person name="Robinson-Rechavi M."/>
            <person name="Laudet V."/>
            <person name="Schachter V."/>
            <person name="Quetier F."/>
            <person name="Saurin W."/>
            <person name="Scarpelli C."/>
            <person name="Wincker P."/>
            <person name="Lander E.S."/>
            <person name="Weissenbach J."/>
            <person name="Roest Crollius H."/>
        </authorList>
    </citation>
    <scope>NUCLEOTIDE SEQUENCE [LARGE SCALE GENOMIC DNA]</scope>
</reference>
<sequence length="313" mass="32686">MEDPSFSLLLHDKLQVPNSSRRAWNERDSRCDVCATHLTQLKQEAVRMVLTLDQWDLSPTSSPTALSGGYGFQGPPGPTAACAAGWPPPFLPHSSSSSSAAAVSQVPSISPYLSPSQTPTPSPIHGPSNNSHLSPPAGQTTSANTQTQSPGHKQGSKPSSLGLGGGADRRNATPTAGKAGSQQPPVTATSSPSNSVSSGNTGAPVQAHQNLNRTNGGVTLYPYQSCTEVKSVVKEEEAEGRRGCGPSHAIAIVRPPSVLHQLLLRSDEGPAPCPTLPPPCSQQDQRHPWAGKGLSAGVMGLVFHLMLIWQKTD</sequence>
<dbReference type="InterPro" id="IPR057090">
    <property type="entry name" value="HTH_KIF26A_B_1st"/>
</dbReference>
<feature type="region of interest" description="Disordered" evidence="1">
    <location>
        <begin position="110"/>
        <end position="209"/>
    </location>
</feature>
<comment type="caution">
    <text evidence="3">The sequence shown here is derived from an EMBL/GenBank/DDBJ whole genome shotgun (WGS) entry which is preliminary data.</text>
</comment>
<dbReference type="EMBL" id="CAAE01015026">
    <property type="protein sequence ID" value="CAG11030.1"/>
    <property type="molecule type" value="Genomic_DNA"/>
</dbReference>
<proteinExistence type="predicted"/>
<dbReference type="GO" id="GO:0007018">
    <property type="term" value="P:microtubule-based movement"/>
    <property type="evidence" value="ECO:0007669"/>
    <property type="project" value="InterPro"/>
</dbReference>